<evidence type="ECO:0000256" key="1">
    <source>
        <dbReference type="SAM" id="MobiDB-lite"/>
    </source>
</evidence>
<reference evidence="2" key="1">
    <citation type="journal article" date="2020" name="Stud. Mycol.">
        <title>101 Dothideomycetes genomes: a test case for predicting lifestyles and emergence of pathogens.</title>
        <authorList>
            <person name="Haridas S."/>
            <person name="Albert R."/>
            <person name="Binder M."/>
            <person name="Bloem J."/>
            <person name="Labutti K."/>
            <person name="Salamov A."/>
            <person name="Andreopoulos B."/>
            <person name="Baker S."/>
            <person name="Barry K."/>
            <person name="Bills G."/>
            <person name="Bluhm B."/>
            <person name="Cannon C."/>
            <person name="Castanera R."/>
            <person name="Culley D."/>
            <person name="Daum C."/>
            <person name="Ezra D."/>
            <person name="Gonzalez J."/>
            <person name="Henrissat B."/>
            <person name="Kuo A."/>
            <person name="Liang C."/>
            <person name="Lipzen A."/>
            <person name="Lutzoni F."/>
            <person name="Magnuson J."/>
            <person name="Mondo S."/>
            <person name="Nolan M."/>
            <person name="Ohm R."/>
            <person name="Pangilinan J."/>
            <person name="Park H.-J."/>
            <person name="Ramirez L."/>
            <person name="Alfaro M."/>
            <person name="Sun H."/>
            <person name="Tritt A."/>
            <person name="Yoshinaga Y."/>
            <person name="Zwiers L.-H."/>
            <person name="Turgeon B."/>
            <person name="Goodwin S."/>
            <person name="Spatafora J."/>
            <person name="Crous P."/>
            <person name="Grigoriev I."/>
        </authorList>
    </citation>
    <scope>NUCLEOTIDE SEQUENCE</scope>
    <source>
        <strain evidence="2">CBS 130266</strain>
    </source>
</reference>
<feature type="region of interest" description="Disordered" evidence="1">
    <location>
        <begin position="68"/>
        <end position="89"/>
    </location>
</feature>
<gene>
    <name evidence="2" type="ORF">EJ08DRAFT_703350</name>
</gene>
<comment type="caution">
    <text evidence="2">The sequence shown here is derived from an EMBL/GenBank/DDBJ whole genome shotgun (WGS) entry which is preliminary data.</text>
</comment>
<proteinExistence type="predicted"/>
<dbReference type="AlphaFoldDB" id="A0A9P4NEK9"/>
<protein>
    <submittedName>
        <fullName evidence="2">Uncharacterized protein</fullName>
    </submittedName>
</protein>
<accession>A0A9P4NEK9</accession>
<evidence type="ECO:0000313" key="2">
    <source>
        <dbReference type="EMBL" id="KAF2417668.1"/>
    </source>
</evidence>
<keyword evidence="3" id="KW-1185">Reference proteome</keyword>
<sequence>MPRPIDRAPLPPAPASGAGPTPILPPPPASLPAYIRPLYILPAAALLCAEHGSYYTRAALGRYLTEAPSYRPAAPPPALPGGPETGTYL</sequence>
<name>A0A9P4NEK9_9PEZI</name>
<organism evidence="2 3">
    <name type="scientific">Tothia fuscella</name>
    <dbReference type="NCBI Taxonomy" id="1048955"/>
    <lineage>
        <taxon>Eukaryota</taxon>
        <taxon>Fungi</taxon>
        <taxon>Dikarya</taxon>
        <taxon>Ascomycota</taxon>
        <taxon>Pezizomycotina</taxon>
        <taxon>Dothideomycetes</taxon>
        <taxon>Pleosporomycetidae</taxon>
        <taxon>Venturiales</taxon>
        <taxon>Cylindrosympodiaceae</taxon>
        <taxon>Tothia</taxon>
    </lineage>
</organism>
<dbReference type="EMBL" id="MU007136">
    <property type="protein sequence ID" value="KAF2417668.1"/>
    <property type="molecule type" value="Genomic_DNA"/>
</dbReference>
<evidence type="ECO:0000313" key="3">
    <source>
        <dbReference type="Proteomes" id="UP000800235"/>
    </source>
</evidence>
<feature type="region of interest" description="Disordered" evidence="1">
    <location>
        <begin position="1"/>
        <end position="24"/>
    </location>
</feature>
<dbReference type="Proteomes" id="UP000800235">
    <property type="component" value="Unassembled WGS sequence"/>
</dbReference>